<feature type="transmembrane region" description="Helical" evidence="5">
    <location>
        <begin position="226"/>
        <end position="249"/>
    </location>
</feature>
<comment type="caution">
    <text evidence="7">The sequence shown here is derived from an EMBL/GenBank/DDBJ whole genome shotgun (WGS) entry which is preliminary data.</text>
</comment>
<dbReference type="RefSeq" id="WP_188456703.1">
    <property type="nucleotide sequence ID" value="NZ_BMFR01000023.1"/>
</dbReference>
<dbReference type="EMBL" id="BMFR01000023">
    <property type="protein sequence ID" value="GGG86524.1"/>
    <property type="molecule type" value="Genomic_DNA"/>
</dbReference>
<name>A0A917HQY6_9BACI</name>
<reference evidence="7" key="1">
    <citation type="journal article" date="2014" name="Int. J. Syst. Evol. Microbiol.">
        <title>Complete genome sequence of Corynebacterium casei LMG S-19264T (=DSM 44701T), isolated from a smear-ripened cheese.</title>
        <authorList>
            <consortium name="US DOE Joint Genome Institute (JGI-PGF)"/>
            <person name="Walter F."/>
            <person name="Albersmeier A."/>
            <person name="Kalinowski J."/>
            <person name="Ruckert C."/>
        </authorList>
    </citation>
    <scope>NUCLEOTIDE SEQUENCE</scope>
    <source>
        <strain evidence="7">CGMCC 1.12754</strain>
    </source>
</reference>
<dbReference type="GO" id="GO:0140359">
    <property type="term" value="F:ABC-type transporter activity"/>
    <property type="evidence" value="ECO:0007669"/>
    <property type="project" value="InterPro"/>
</dbReference>
<evidence type="ECO:0000313" key="8">
    <source>
        <dbReference type="Proteomes" id="UP000622860"/>
    </source>
</evidence>
<feature type="transmembrane region" description="Helical" evidence="5">
    <location>
        <begin position="397"/>
        <end position="415"/>
    </location>
</feature>
<evidence type="ECO:0000256" key="2">
    <source>
        <dbReference type="ARBA" id="ARBA00022692"/>
    </source>
</evidence>
<keyword evidence="8" id="KW-1185">Reference proteome</keyword>
<keyword evidence="3 5" id="KW-1133">Transmembrane helix</keyword>
<evidence type="ECO:0000256" key="3">
    <source>
        <dbReference type="ARBA" id="ARBA00022989"/>
    </source>
</evidence>
<feature type="transmembrane region" description="Helical" evidence="5">
    <location>
        <begin position="20"/>
        <end position="42"/>
    </location>
</feature>
<feature type="transmembrane region" description="Helical" evidence="5">
    <location>
        <begin position="304"/>
        <end position="327"/>
    </location>
</feature>
<feature type="transmembrane region" description="Helical" evidence="5">
    <location>
        <begin position="339"/>
        <end position="358"/>
    </location>
</feature>
<feature type="domain" description="ABC-2 type transporter transmembrane" evidence="6">
    <location>
        <begin position="20"/>
        <end position="413"/>
    </location>
</feature>
<accession>A0A917HQY6</accession>
<gene>
    <name evidence="7" type="ORF">GCM10011398_35410</name>
</gene>
<keyword evidence="4 5" id="KW-0472">Membrane</keyword>
<feature type="transmembrane region" description="Helical" evidence="5">
    <location>
        <begin position="269"/>
        <end position="292"/>
    </location>
</feature>
<dbReference type="PANTHER" id="PTHR43027:SF1">
    <property type="entry name" value="DOXORUBICIN RESISTANCE ABC TRANSPORTER PERMEASE PROTEIN DRRC-RELATED"/>
    <property type="match status" value="1"/>
</dbReference>
<dbReference type="InterPro" id="IPR052902">
    <property type="entry name" value="ABC-2_transporter"/>
</dbReference>
<dbReference type="Proteomes" id="UP000622860">
    <property type="component" value="Unassembled WGS sequence"/>
</dbReference>
<evidence type="ECO:0000256" key="5">
    <source>
        <dbReference type="SAM" id="Phobius"/>
    </source>
</evidence>
<dbReference type="AlphaFoldDB" id="A0A917HQY6"/>
<protein>
    <submittedName>
        <fullName evidence="7">Permease</fullName>
    </submittedName>
</protein>
<dbReference type="GO" id="GO:0016020">
    <property type="term" value="C:membrane"/>
    <property type="evidence" value="ECO:0007669"/>
    <property type="project" value="UniProtKB-SubCell"/>
</dbReference>
<evidence type="ECO:0000313" key="7">
    <source>
        <dbReference type="EMBL" id="GGG86524.1"/>
    </source>
</evidence>
<proteinExistence type="predicted"/>
<dbReference type="InterPro" id="IPR013525">
    <property type="entry name" value="ABC2_TM"/>
</dbReference>
<evidence type="ECO:0000256" key="4">
    <source>
        <dbReference type="ARBA" id="ARBA00023136"/>
    </source>
</evidence>
<organism evidence="7 8">
    <name type="scientific">Virgibacillus oceani</name>
    <dbReference type="NCBI Taxonomy" id="1479511"/>
    <lineage>
        <taxon>Bacteria</taxon>
        <taxon>Bacillati</taxon>
        <taxon>Bacillota</taxon>
        <taxon>Bacilli</taxon>
        <taxon>Bacillales</taxon>
        <taxon>Bacillaceae</taxon>
        <taxon>Virgibacillus</taxon>
    </lineage>
</organism>
<keyword evidence="2 5" id="KW-0812">Transmembrane</keyword>
<reference evidence="7" key="2">
    <citation type="submission" date="2020-09" db="EMBL/GenBank/DDBJ databases">
        <authorList>
            <person name="Sun Q."/>
            <person name="Zhou Y."/>
        </authorList>
    </citation>
    <scope>NUCLEOTIDE SEQUENCE</scope>
    <source>
        <strain evidence="7">CGMCC 1.12754</strain>
    </source>
</reference>
<evidence type="ECO:0000256" key="1">
    <source>
        <dbReference type="ARBA" id="ARBA00004141"/>
    </source>
</evidence>
<dbReference type="Pfam" id="PF12698">
    <property type="entry name" value="ABC2_membrane_3"/>
    <property type="match status" value="1"/>
</dbReference>
<evidence type="ECO:0000259" key="6">
    <source>
        <dbReference type="Pfam" id="PF12698"/>
    </source>
</evidence>
<comment type="subcellular location">
    <subcellularLocation>
        <location evidence="1">Membrane</location>
        <topology evidence="1">Multi-pass membrane protein</topology>
    </subcellularLocation>
</comment>
<dbReference type="PANTHER" id="PTHR43027">
    <property type="entry name" value="DOXORUBICIN RESISTANCE ABC TRANSPORTER PERMEASE PROTEIN DRRC-RELATED"/>
    <property type="match status" value="1"/>
</dbReference>
<sequence length="422" mass="46123">MIWIIVKKQLLVFWRNPQQLLLLLGLPIILIAILGASLGGLMEGGPVSIDAKVAFIEHGNEQTQIDQFLNEVENSKLPKDAITAINNSTEKMTPITILKEDILGSDELKNIIDLEIIKPREKANVLNNKEYAAVIEVPENFTYQTLKSIYLKKGTTGEIQVYKNEGNQLGSTIVTGILQEYQEQLSFSTFAGKQGITEEALQVDPNAIIGETVTINQKNPVTAKNYYAVGMAVMNVLFIASTIGSIAFLEKRRHVFNRVILADVSRWVYFIGIFISGTIVGFFHLSIVYGVSWVLFGLSWPNPLGFFVVTLGLAVSVGGLSVLLTAICFRLNSEMITNFFGSIIVTVFAFLGGSFFPIGDLSKAIQVVGNYTPNGAALTAYLAILRGDGISAVLDQFAFLIMFAAVLVTIAAISFPKRGQIV</sequence>